<dbReference type="GO" id="GO:0005886">
    <property type="term" value="C:plasma membrane"/>
    <property type="evidence" value="ECO:0007669"/>
    <property type="project" value="UniProtKB-SubCell"/>
</dbReference>
<dbReference type="GO" id="GO:0022857">
    <property type="term" value="F:transmembrane transporter activity"/>
    <property type="evidence" value="ECO:0007669"/>
    <property type="project" value="InterPro"/>
</dbReference>
<accession>A0A1H1X9J8</accession>
<dbReference type="PANTHER" id="PTHR23542">
    <property type="match status" value="1"/>
</dbReference>
<evidence type="ECO:0000259" key="7">
    <source>
        <dbReference type="PROSITE" id="PS50850"/>
    </source>
</evidence>
<dbReference type="PANTHER" id="PTHR23542:SF1">
    <property type="entry name" value="MAJOR FACILITATOR SUPERFAMILY (MFS) PROFILE DOMAIN-CONTAINING PROTEIN"/>
    <property type="match status" value="1"/>
</dbReference>
<evidence type="ECO:0000256" key="3">
    <source>
        <dbReference type="ARBA" id="ARBA00022989"/>
    </source>
</evidence>
<keyword evidence="3 6" id="KW-1133">Transmembrane helix</keyword>
<feature type="domain" description="Major facilitator superfamily (MFS) profile" evidence="7">
    <location>
        <begin position="217"/>
        <end position="439"/>
    </location>
</feature>
<feature type="transmembrane region" description="Helical" evidence="6">
    <location>
        <begin position="256"/>
        <end position="280"/>
    </location>
</feature>
<organism evidence="8 9">
    <name type="scientific">Nocardioides scoriae</name>
    <dbReference type="NCBI Taxonomy" id="642780"/>
    <lineage>
        <taxon>Bacteria</taxon>
        <taxon>Bacillati</taxon>
        <taxon>Actinomycetota</taxon>
        <taxon>Actinomycetes</taxon>
        <taxon>Propionibacteriales</taxon>
        <taxon>Nocardioidaceae</taxon>
        <taxon>Nocardioides</taxon>
    </lineage>
</organism>
<evidence type="ECO:0000256" key="1">
    <source>
        <dbReference type="ARBA" id="ARBA00004651"/>
    </source>
</evidence>
<proteinExistence type="predicted"/>
<feature type="transmembrane region" description="Helical" evidence="6">
    <location>
        <begin position="322"/>
        <end position="341"/>
    </location>
</feature>
<evidence type="ECO:0000313" key="9">
    <source>
        <dbReference type="Proteomes" id="UP000198859"/>
    </source>
</evidence>
<gene>
    <name evidence="8" type="ORF">SAMN04488570_3413</name>
</gene>
<dbReference type="EMBL" id="LT629757">
    <property type="protein sequence ID" value="SDT05750.1"/>
    <property type="molecule type" value="Genomic_DNA"/>
</dbReference>
<dbReference type="Gene3D" id="1.20.1250.20">
    <property type="entry name" value="MFS general substrate transporter like domains"/>
    <property type="match status" value="1"/>
</dbReference>
<feature type="transmembrane region" description="Helical" evidence="6">
    <location>
        <begin position="347"/>
        <end position="367"/>
    </location>
</feature>
<evidence type="ECO:0000256" key="5">
    <source>
        <dbReference type="SAM" id="MobiDB-lite"/>
    </source>
</evidence>
<feature type="transmembrane region" description="Helical" evidence="6">
    <location>
        <begin position="69"/>
        <end position="90"/>
    </location>
</feature>
<evidence type="ECO:0000256" key="2">
    <source>
        <dbReference type="ARBA" id="ARBA00022692"/>
    </source>
</evidence>
<dbReference type="Proteomes" id="UP000198859">
    <property type="component" value="Chromosome I"/>
</dbReference>
<feature type="transmembrane region" description="Helical" evidence="6">
    <location>
        <begin position="292"/>
        <end position="310"/>
    </location>
</feature>
<dbReference type="STRING" id="642780.SAMN04488570_3413"/>
<evidence type="ECO:0000256" key="4">
    <source>
        <dbReference type="ARBA" id="ARBA00023136"/>
    </source>
</evidence>
<keyword evidence="9" id="KW-1185">Reference proteome</keyword>
<dbReference type="SUPFAM" id="SSF103473">
    <property type="entry name" value="MFS general substrate transporter"/>
    <property type="match status" value="1"/>
</dbReference>
<feature type="compositionally biased region" description="Polar residues" evidence="5">
    <location>
        <begin position="1"/>
        <end position="10"/>
    </location>
</feature>
<name>A0A1H1X9J8_9ACTN</name>
<feature type="transmembrane region" description="Helical" evidence="6">
    <location>
        <begin position="102"/>
        <end position="120"/>
    </location>
</feature>
<keyword evidence="2 6" id="KW-0812">Transmembrane</keyword>
<dbReference type="OrthoDB" id="9180256at2"/>
<dbReference type="InterPro" id="IPR036259">
    <property type="entry name" value="MFS_trans_sf"/>
</dbReference>
<evidence type="ECO:0000256" key="6">
    <source>
        <dbReference type="SAM" id="Phobius"/>
    </source>
</evidence>
<keyword evidence="4 6" id="KW-0472">Membrane</keyword>
<dbReference type="RefSeq" id="WP_091732152.1">
    <property type="nucleotide sequence ID" value="NZ_LT629757.1"/>
</dbReference>
<protein>
    <submittedName>
        <fullName evidence="8">Predicted arabinose efflux permease, MFS family</fullName>
    </submittedName>
</protein>
<feature type="transmembrane region" description="Helical" evidence="6">
    <location>
        <begin position="408"/>
        <end position="431"/>
    </location>
</feature>
<feature type="transmembrane region" description="Helical" evidence="6">
    <location>
        <begin position="40"/>
        <end position="63"/>
    </location>
</feature>
<sequence length="439" mass="42914">MTQLTPTTPDSSHDAAVPAPAGHPPRTSLRTVLASVDRPFLALDATVRLPTAMFPLGILLYVASLTGSYGLGGLAVAALSIGGGVGGPLVGIASDRFGQRPVALAATALQVLALGTVLALHGTEPLTVTVALVAVVGLANPQAGAMARSRWSVLARRAPGGRPGAGPGPGAGHDHRGFVSSAMAFEGAVDETMFVVGPVLVSTLAALGSPTLGLVVALVLAAVTQTGFGLHPSALPGRVRTDGSVAEHRAPLPTAYVVALLVATGSVGLVFGATSTGVAARMALAGTDELTGPVYALMGIGSAVTGLLTTRLPRGFVLELRIAVAGLLLVLAGLLAASVSAPVPLALANLLLGVALAPALVTSYALADRVAPPGRGTTMMTALATANVVGVAAGSAVAGRLVDGPGPGAALLVDAVAGALVLGAGLAALALGRRSTTHG</sequence>
<feature type="region of interest" description="Disordered" evidence="5">
    <location>
        <begin position="1"/>
        <end position="25"/>
    </location>
</feature>
<dbReference type="AlphaFoldDB" id="A0A1H1X9J8"/>
<reference evidence="9" key="1">
    <citation type="submission" date="2016-10" db="EMBL/GenBank/DDBJ databases">
        <authorList>
            <person name="Varghese N."/>
            <person name="Submissions S."/>
        </authorList>
    </citation>
    <scope>NUCLEOTIDE SEQUENCE [LARGE SCALE GENOMIC DNA]</scope>
    <source>
        <strain evidence="9">DSM 22127</strain>
    </source>
</reference>
<dbReference type="PROSITE" id="PS50850">
    <property type="entry name" value="MFS"/>
    <property type="match status" value="1"/>
</dbReference>
<feature type="transmembrane region" description="Helical" evidence="6">
    <location>
        <begin position="379"/>
        <end position="402"/>
    </location>
</feature>
<comment type="subcellular location">
    <subcellularLocation>
        <location evidence="1">Cell membrane</location>
        <topology evidence="1">Multi-pass membrane protein</topology>
    </subcellularLocation>
</comment>
<dbReference type="InterPro" id="IPR020846">
    <property type="entry name" value="MFS_dom"/>
</dbReference>
<evidence type="ECO:0000313" key="8">
    <source>
        <dbReference type="EMBL" id="SDT05750.1"/>
    </source>
</evidence>